<accession>A0A8J3UTP7</accession>
<feature type="region of interest" description="Disordered" evidence="1">
    <location>
        <begin position="25"/>
        <end position="56"/>
    </location>
</feature>
<sequence>MHDHAQERRSSEGMRTTLCMITPYRPGITPYRPGITPHKPGITPHKTGVTPYNGAQ</sequence>
<reference evidence="2" key="1">
    <citation type="submission" date="2021-01" db="EMBL/GenBank/DDBJ databases">
        <title>Whole genome shotgun sequence of Planotetraspora silvatica NBRC 100141.</title>
        <authorList>
            <person name="Komaki H."/>
            <person name="Tamura T."/>
        </authorList>
    </citation>
    <scope>NUCLEOTIDE SEQUENCE</scope>
    <source>
        <strain evidence="2">NBRC 100141</strain>
    </source>
</reference>
<evidence type="ECO:0000313" key="2">
    <source>
        <dbReference type="EMBL" id="GII49602.1"/>
    </source>
</evidence>
<name>A0A8J3UTP7_9ACTN</name>
<dbReference type="EMBL" id="BOOQ01000043">
    <property type="protein sequence ID" value="GII49602.1"/>
    <property type="molecule type" value="Genomic_DNA"/>
</dbReference>
<organism evidence="2 3">
    <name type="scientific">Planotetraspora silvatica</name>
    <dbReference type="NCBI Taxonomy" id="234614"/>
    <lineage>
        <taxon>Bacteria</taxon>
        <taxon>Bacillati</taxon>
        <taxon>Actinomycetota</taxon>
        <taxon>Actinomycetes</taxon>
        <taxon>Streptosporangiales</taxon>
        <taxon>Streptosporangiaceae</taxon>
        <taxon>Planotetraspora</taxon>
    </lineage>
</organism>
<protein>
    <submittedName>
        <fullName evidence="2">Uncharacterized protein</fullName>
    </submittedName>
</protein>
<dbReference type="Proteomes" id="UP000644610">
    <property type="component" value="Unassembled WGS sequence"/>
</dbReference>
<dbReference type="AlphaFoldDB" id="A0A8J3UTP7"/>
<gene>
    <name evidence="2" type="ORF">Psi02_60260</name>
</gene>
<keyword evidence="3" id="KW-1185">Reference proteome</keyword>
<comment type="caution">
    <text evidence="2">The sequence shown here is derived from an EMBL/GenBank/DDBJ whole genome shotgun (WGS) entry which is preliminary data.</text>
</comment>
<evidence type="ECO:0000313" key="3">
    <source>
        <dbReference type="Proteomes" id="UP000644610"/>
    </source>
</evidence>
<evidence type="ECO:0000256" key="1">
    <source>
        <dbReference type="SAM" id="MobiDB-lite"/>
    </source>
</evidence>
<proteinExistence type="predicted"/>